<organism evidence="1 2">
    <name type="scientific">Paraburkholderia youngii</name>
    <dbReference type="NCBI Taxonomy" id="2782701"/>
    <lineage>
        <taxon>Bacteria</taxon>
        <taxon>Pseudomonadati</taxon>
        <taxon>Pseudomonadota</taxon>
        <taxon>Betaproteobacteria</taxon>
        <taxon>Burkholderiales</taxon>
        <taxon>Burkholderiaceae</taxon>
        <taxon>Paraburkholderia</taxon>
    </lineage>
</organism>
<dbReference type="EMBL" id="JAALDK010000001">
    <property type="protein sequence ID" value="NUY01436.1"/>
    <property type="molecule type" value="Genomic_DNA"/>
</dbReference>
<protein>
    <submittedName>
        <fullName evidence="1">Uncharacterized protein</fullName>
    </submittedName>
</protein>
<evidence type="ECO:0000313" key="1">
    <source>
        <dbReference type="EMBL" id="NUY01436.1"/>
    </source>
</evidence>
<dbReference type="GeneID" id="301102120"/>
<dbReference type="RefSeq" id="WP_176107883.1">
    <property type="nucleotide sequence ID" value="NZ_JAALDK010000001.1"/>
</dbReference>
<name>A0A7Y6JZ58_9BURK</name>
<evidence type="ECO:0000313" key="2">
    <source>
        <dbReference type="Proteomes" id="UP000594380"/>
    </source>
</evidence>
<reference evidence="1 2" key="1">
    <citation type="submission" date="2020-02" db="EMBL/GenBank/DDBJ databases">
        <title>Paraburkholderia simonii sp. nov. and Paraburkholderia youngii sp. nov. Brazilian and Mexican Mimosa-associated rhizobia.</title>
        <authorList>
            <person name="Mavima L."/>
            <person name="Beukes C.W."/>
            <person name="Chan W.Y."/>
            <person name="Palmer M."/>
            <person name="De Meyer S.E."/>
            <person name="James E.K."/>
            <person name="Venter S.N."/>
            <person name="Steenkamp E.T."/>
        </authorList>
    </citation>
    <scope>NUCLEOTIDE SEQUENCE [LARGE SCALE GENOMIC DNA]</scope>
    <source>
        <strain evidence="1 2">JPY169</strain>
    </source>
</reference>
<sequence>MALTKKQIDKAGRFYGLAMAAHADSGGATSADESAVMDRSRDIAIAALARLGFAPSDTVGISDCINAVRNG</sequence>
<proteinExistence type="predicted"/>
<dbReference type="Proteomes" id="UP000594380">
    <property type="component" value="Unassembled WGS sequence"/>
</dbReference>
<accession>A0A7Y6JZ58</accession>
<comment type="caution">
    <text evidence="1">The sequence shown here is derived from an EMBL/GenBank/DDBJ whole genome shotgun (WGS) entry which is preliminary data.</text>
</comment>
<gene>
    <name evidence="1" type="ORF">G5S42_17435</name>
</gene>
<dbReference type="AlphaFoldDB" id="A0A7Y6JZ58"/>